<comment type="similarity">
    <text evidence="1">Belongs to the SEC23/SEC24 family. SEC24 subfamily.</text>
</comment>
<dbReference type="Pfam" id="PF04810">
    <property type="entry name" value="zf-Sec23_Sec24"/>
    <property type="match status" value="1"/>
</dbReference>
<dbReference type="InParanoid" id="A2E511"/>
<dbReference type="GO" id="GO:0006886">
    <property type="term" value="P:intracellular protein transport"/>
    <property type="evidence" value="ECO:0007669"/>
    <property type="project" value="InterPro"/>
</dbReference>
<dbReference type="InterPro" id="IPR036180">
    <property type="entry name" value="Gelsolin-like_dom_sf"/>
</dbReference>
<dbReference type="InterPro" id="IPR012990">
    <property type="entry name" value="Beta-sandwich_Sec23_24"/>
</dbReference>
<evidence type="ECO:0000259" key="4">
    <source>
        <dbReference type="Pfam" id="PF04811"/>
    </source>
</evidence>
<dbReference type="Gene3D" id="2.30.30.380">
    <property type="entry name" value="Zn-finger domain of Sec23/24"/>
    <property type="match status" value="1"/>
</dbReference>
<evidence type="ECO:0000256" key="1">
    <source>
        <dbReference type="ARBA" id="ARBA00008334"/>
    </source>
</evidence>
<dbReference type="KEGG" id="tva:4770186"/>
<dbReference type="eggNOG" id="KOG1985">
    <property type="taxonomic scope" value="Eukaryota"/>
</dbReference>
<dbReference type="OMA" id="QPPPFQM"/>
<dbReference type="AlphaFoldDB" id="A2E511"/>
<dbReference type="InterPro" id="IPR029006">
    <property type="entry name" value="ADF-H/Gelsolin-like_dom_sf"/>
</dbReference>
<dbReference type="GO" id="GO:0030127">
    <property type="term" value="C:COPII vesicle coat"/>
    <property type="evidence" value="ECO:0000318"/>
    <property type="project" value="GO_Central"/>
</dbReference>
<dbReference type="VEuPathDB" id="TrichDB:TVAG_027720"/>
<evidence type="ECO:0000259" key="3">
    <source>
        <dbReference type="Pfam" id="PF04810"/>
    </source>
</evidence>
<dbReference type="SMR" id="A2E511"/>
<gene>
    <name evidence="6" type="ORF">TVAG_027720</name>
</gene>
<dbReference type="VEuPathDB" id="TrichDB:TVAGG3_0420420"/>
<dbReference type="Proteomes" id="UP000001542">
    <property type="component" value="Unassembled WGS sequence"/>
</dbReference>
<dbReference type="Pfam" id="PF00626">
    <property type="entry name" value="Gelsolin"/>
    <property type="match status" value="1"/>
</dbReference>
<dbReference type="STRING" id="5722.A2E511"/>
<dbReference type="RefSeq" id="XP_001324442.1">
    <property type="nucleotide sequence ID" value="XM_001324407.1"/>
</dbReference>
<dbReference type="SUPFAM" id="SSF53300">
    <property type="entry name" value="vWA-like"/>
    <property type="match status" value="1"/>
</dbReference>
<reference evidence="6" key="1">
    <citation type="submission" date="2006-10" db="EMBL/GenBank/DDBJ databases">
        <authorList>
            <person name="Amadeo P."/>
            <person name="Zhao Q."/>
            <person name="Wortman J."/>
            <person name="Fraser-Liggett C."/>
            <person name="Carlton J."/>
        </authorList>
    </citation>
    <scope>NUCLEOTIDE SEQUENCE</scope>
    <source>
        <strain evidence="6">G3</strain>
    </source>
</reference>
<dbReference type="EMBL" id="DS113305">
    <property type="protein sequence ID" value="EAY12219.1"/>
    <property type="molecule type" value="Genomic_DNA"/>
</dbReference>
<dbReference type="Gene3D" id="2.60.40.1670">
    <property type="entry name" value="beta-sandwich domain of Sec23/24"/>
    <property type="match status" value="1"/>
</dbReference>
<dbReference type="InterPro" id="IPR050550">
    <property type="entry name" value="SEC23_SEC24_subfamily"/>
</dbReference>
<dbReference type="InterPro" id="IPR006896">
    <property type="entry name" value="Sec23/24_trunk_dom"/>
</dbReference>
<evidence type="ECO:0000313" key="6">
    <source>
        <dbReference type="EMBL" id="EAY12219.1"/>
    </source>
</evidence>
<dbReference type="SUPFAM" id="SSF81995">
    <property type="entry name" value="beta-sandwich domain of Sec23/24"/>
    <property type="match status" value="1"/>
</dbReference>
<evidence type="ECO:0000313" key="7">
    <source>
        <dbReference type="Proteomes" id="UP000001542"/>
    </source>
</evidence>
<dbReference type="Pfam" id="PF04811">
    <property type="entry name" value="Sec23_trunk"/>
    <property type="match status" value="1"/>
</dbReference>
<dbReference type="InterPro" id="IPR006895">
    <property type="entry name" value="Znf_Sec23_Sec24"/>
</dbReference>
<dbReference type="InterPro" id="IPR007123">
    <property type="entry name" value="Gelsolin-like_dom"/>
</dbReference>
<dbReference type="GO" id="GO:0008270">
    <property type="term" value="F:zinc ion binding"/>
    <property type="evidence" value="ECO:0000318"/>
    <property type="project" value="GO_Central"/>
</dbReference>
<evidence type="ECO:0000259" key="5">
    <source>
        <dbReference type="Pfam" id="PF08033"/>
    </source>
</evidence>
<reference evidence="6" key="2">
    <citation type="journal article" date="2007" name="Science">
        <title>Draft genome sequence of the sexually transmitted pathogen Trichomonas vaginalis.</title>
        <authorList>
            <person name="Carlton J.M."/>
            <person name="Hirt R.P."/>
            <person name="Silva J.C."/>
            <person name="Delcher A.L."/>
            <person name="Schatz M."/>
            <person name="Zhao Q."/>
            <person name="Wortman J.R."/>
            <person name="Bidwell S.L."/>
            <person name="Alsmark U.C.M."/>
            <person name="Besteiro S."/>
            <person name="Sicheritz-Ponten T."/>
            <person name="Noel C.J."/>
            <person name="Dacks J.B."/>
            <person name="Foster P.G."/>
            <person name="Simillion C."/>
            <person name="Van de Peer Y."/>
            <person name="Miranda-Saavedra D."/>
            <person name="Barton G.J."/>
            <person name="Westrop G.D."/>
            <person name="Mueller S."/>
            <person name="Dessi D."/>
            <person name="Fiori P.L."/>
            <person name="Ren Q."/>
            <person name="Paulsen I."/>
            <person name="Zhang H."/>
            <person name="Bastida-Corcuera F.D."/>
            <person name="Simoes-Barbosa A."/>
            <person name="Brown M.T."/>
            <person name="Hayes R.D."/>
            <person name="Mukherjee M."/>
            <person name="Okumura C.Y."/>
            <person name="Schneider R."/>
            <person name="Smith A.J."/>
            <person name="Vanacova S."/>
            <person name="Villalvazo M."/>
            <person name="Haas B.J."/>
            <person name="Pertea M."/>
            <person name="Feldblyum T.V."/>
            <person name="Utterback T.R."/>
            <person name="Shu C.L."/>
            <person name="Osoegawa K."/>
            <person name="de Jong P.J."/>
            <person name="Hrdy I."/>
            <person name="Horvathova L."/>
            <person name="Zubacova Z."/>
            <person name="Dolezal P."/>
            <person name="Malik S.B."/>
            <person name="Logsdon J.M. Jr."/>
            <person name="Henze K."/>
            <person name="Gupta A."/>
            <person name="Wang C.C."/>
            <person name="Dunne R.L."/>
            <person name="Upcroft J.A."/>
            <person name="Upcroft P."/>
            <person name="White O."/>
            <person name="Salzberg S.L."/>
            <person name="Tang P."/>
            <person name="Chiu C.-H."/>
            <person name="Lee Y.-S."/>
            <person name="Embley T.M."/>
            <person name="Coombs G.H."/>
            <person name="Mottram J.C."/>
            <person name="Tachezy J."/>
            <person name="Fraser-Liggett C.M."/>
            <person name="Johnson P.J."/>
        </authorList>
    </citation>
    <scope>NUCLEOTIDE SEQUENCE [LARGE SCALE GENOMIC DNA]</scope>
    <source>
        <strain evidence="6">G3</strain>
    </source>
</reference>
<protein>
    <submittedName>
        <fullName evidence="6">Sec23/Sec24 trunk domain containing protein</fullName>
    </submittedName>
</protein>
<sequence>MNRRYVQPSQVMQSNPQMVAQPITPTAQAAPMMAPQNIQINPCTPWESEHIIEPKPNINGSKFPPYFRPSVSILPANNTVAENAGIPLNLVVHPSLVANVPVLNYSQSPIPRCSKCAAYLCPYTQGSPDGRSYTCAMCKSKNVLADAASTIPIQQRPELANPVYDMIAPRQYISAPYICAAYCIVADMSAPAVKSGFTANFLSSTLATIDQLDDTCRVTIVTMSNKITMFDFKNQTEFVLSDLKDPAVQYPLVQQLGEMRDQLKQVLKMLISRPPEADGHCFGSVLECLNRIMSPLGGVILAGVYGRPTYGPRVPPPRPQNASPTEADLLKLPQGEGFKFYRDVSFMLNRQSCSINLFLVSDTLADASIIGVPCGLTGGRLFYYGQNSESTAYQMHNDIFSVMTADYFYNASIRLRASDGISITRLQGTFTIQNHDLINFPILNPRASVNFEFAIQNPLSQPVIFQLAMLWTTKNHERMIRIFTFEIPISQDINQIRQSMDEASILSYYTKRAVIDCLTDGPSVALKNLKINCNKMQNKNLPFEYFPYLAHALSVSPLLCPRHPLGPDGRMMAIIDFRAASIVEICLRFYPRFFAIDTHQGPFGLTTESFARGTSFLLHTFDKIYIWISQGATPEYLMDAFGVDSLANLPNEVPNTQTPENTYLQELIQQCMTISQRYLPVEVIPQGDPREAIFGEALIDDATNTHSGYATWSNDIRTAC</sequence>
<dbReference type="Gene3D" id="3.40.20.10">
    <property type="entry name" value="Severin"/>
    <property type="match status" value="1"/>
</dbReference>
<feature type="domain" description="Sec23/Sec24 beta-sandwich" evidence="5">
    <location>
        <begin position="409"/>
        <end position="490"/>
    </location>
</feature>
<evidence type="ECO:0000259" key="2">
    <source>
        <dbReference type="Pfam" id="PF00626"/>
    </source>
</evidence>
<dbReference type="SUPFAM" id="SSF82919">
    <property type="entry name" value="Zn-finger domain of Sec23/24"/>
    <property type="match status" value="1"/>
</dbReference>
<dbReference type="OrthoDB" id="49016at2759"/>
<feature type="domain" description="Zinc finger Sec23/Sec24-type" evidence="3">
    <location>
        <begin position="110"/>
        <end position="145"/>
    </location>
</feature>
<dbReference type="SUPFAM" id="SSF82754">
    <property type="entry name" value="C-terminal, gelsolin-like domain of Sec23/24"/>
    <property type="match status" value="1"/>
</dbReference>
<dbReference type="FunCoup" id="A2E511">
    <property type="interactions" value="933"/>
</dbReference>
<dbReference type="GO" id="GO:0000149">
    <property type="term" value="F:SNARE binding"/>
    <property type="evidence" value="ECO:0000318"/>
    <property type="project" value="GO_Central"/>
</dbReference>
<proteinExistence type="inferred from homology"/>
<dbReference type="InterPro" id="IPR036174">
    <property type="entry name" value="Znf_Sec23_Sec24_sf"/>
</dbReference>
<dbReference type="PANTHER" id="PTHR13803:SF4">
    <property type="entry name" value="SECRETORY 24CD, ISOFORM C"/>
    <property type="match status" value="1"/>
</dbReference>
<dbReference type="Gene3D" id="1.20.120.730">
    <property type="entry name" value="Sec23/Sec24 helical domain"/>
    <property type="match status" value="1"/>
</dbReference>
<dbReference type="GO" id="GO:0070971">
    <property type="term" value="C:endoplasmic reticulum exit site"/>
    <property type="evidence" value="ECO:0000318"/>
    <property type="project" value="GO_Central"/>
</dbReference>
<name>A2E511_TRIV3</name>
<feature type="domain" description="Sec23/Sec24 trunk" evidence="4">
    <location>
        <begin position="180"/>
        <end position="398"/>
    </location>
</feature>
<dbReference type="Gene3D" id="3.40.50.410">
    <property type="entry name" value="von Willebrand factor, type A domain"/>
    <property type="match status" value="1"/>
</dbReference>
<dbReference type="GO" id="GO:0090110">
    <property type="term" value="P:COPII-coated vesicle cargo loading"/>
    <property type="evidence" value="ECO:0000318"/>
    <property type="project" value="GO_Central"/>
</dbReference>
<accession>A2E511</accession>
<keyword evidence="7" id="KW-1185">Reference proteome</keyword>
<feature type="domain" description="Gelsolin-like" evidence="2">
    <location>
        <begin position="605"/>
        <end position="654"/>
    </location>
</feature>
<dbReference type="Pfam" id="PF08033">
    <property type="entry name" value="Sec23_BS"/>
    <property type="match status" value="1"/>
</dbReference>
<dbReference type="PANTHER" id="PTHR13803">
    <property type="entry name" value="SEC24-RELATED PROTEIN"/>
    <property type="match status" value="1"/>
</dbReference>
<dbReference type="InterPro" id="IPR036465">
    <property type="entry name" value="vWFA_dom_sf"/>
</dbReference>
<organism evidence="6 7">
    <name type="scientific">Trichomonas vaginalis (strain ATCC PRA-98 / G3)</name>
    <dbReference type="NCBI Taxonomy" id="412133"/>
    <lineage>
        <taxon>Eukaryota</taxon>
        <taxon>Metamonada</taxon>
        <taxon>Parabasalia</taxon>
        <taxon>Trichomonadida</taxon>
        <taxon>Trichomonadidae</taxon>
        <taxon>Trichomonas</taxon>
    </lineage>
</organism>